<dbReference type="Gene3D" id="6.10.250.970">
    <property type="match status" value="1"/>
</dbReference>
<feature type="compositionally biased region" description="Basic and acidic residues" evidence="8">
    <location>
        <begin position="282"/>
        <end position="296"/>
    </location>
</feature>
<dbReference type="GO" id="GO:0003713">
    <property type="term" value="F:transcription coactivator activity"/>
    <property type="evidence" value="ECO:0007669"/>
    <property type="project" value="InterPro"/>
</dbReference>
<keyword evidence="3" id="KW-0914">Notch signaling pathway</keyword>
<keyword evidence="7" id="KW-0539">Nucleus</keyword>
<feature type="domain" description="Neurogenic mastermind-like N-terminal" evidence="9">
    <location>
        <begin position="88"/>
        <end position="147"/>
    </location>
</feature>
<comment type="similarity">
    <text evidence="2">Belongs to the mastermind family.</text>
</comment>
<organism evidence="10 11">
    <name type="scientific">Apis cerana cerana</name>
    <name type="common">Oriental honeybee</name>
    <dbReference type="NCBI Taxonomy" id="94128"/>
    <lineage>
        <taxon>Eukaryota</taxon>
        <taxon>Metazoa</taxon>
        <taxon>Ecdysozoa</taxon>
        <taxon>Arthropoda</taxon>
        <taxon>Hexapoda</taxon>
        <taxon>Insecta</taxon>
        <taxon>Pterygota</taxon>
        <taxon>Neoptera</taxon>
        <taxon>Endopterygota</taxon>
        <taxon>Hymenoptera</taxon>
        <taxon>Apocrita</taxon>
        <taxon>Aculeata</taxon>
        <taxon>Apoidea</taxon>
        <taxon>Anthophila</taxon>
        <taxon>Apidae</taxon>
        <taxon>Apis</taxon>
    </lineage>
</organism>
<dbReference type="InterPro" id="IPR019082">
    <property type="entry name" value="Mastermind-like_N"/>
</dbReference>
<feature type="region of interest" description="Disordered" evidence="8">
    <location>
        <begin position="1"/>
        <end position="23"/>
    </location>
</feature>
<evidence type="ECO:0000256" key="1">
    <source>
        <dbReference type="ARBA" id="ARBA00004324"/>
    </source>
</evidence>
<dbReference type="PANTHER" id="PTHR15692:SF20">
    <property type="entry name" value="NEUROGENIC MASTERMIND-LIKE N-TERMINAL DOMAIN-CONTAINING PROTEIN"/>
    <property type="match status" value="1"/>
</dbReference>
<evidence type="ECO:0000256" key="4">
    <source>
        <dbReference type="ARBA" id="ARBA00023015"/>
    </source>
</evidence>
<feature type="compositionally biased region" description="Low complexity" evidence="8">
    <location>
        <begin position="673"/>
        <end position="691"/>
    </location>
</feature>
<evidence type="ECO:0000256" key="8">
    <source>
        <dbReference type="SAM" id="MobiDB-lite"/>
    </source>
</evidence>
<evidence type="ECO:0000259" key="9">
    <source>
        <dbReference type="SMART" id="SM01275"/>
    </source>
</evidence>
<protein>
    <submittedName>
        <fullName evidence="10">Neurogenic protein mastermind</fullName>
    </submittedName>
</protein>
<dbReference type="InterPro" id="IPR046369">
    <property type="entry name" value="MAML1-3"/>
</dbReference>
<reference evidence="10 11" key="1">
    <citation type="submission" date="2014-07" db="EMBL/GenBank/DDBJ databases">
        <title>Genomic and transcriptomic analysis on Apis cerana provide comprehensive insights into honey bee biology.</title>
        <authorList>
            <person name="Diao Q."/>
            <person name="Sun L."/>
            <person name="Zheng H."/>
            <person name="Zheng H."/>
            <person name="Xu S."/>
            <person name="Wang S."/>
            <person name="Zeng Z."/>
            <person name="Hu F."/>
            <person name="Su S."/>
            <person name="Wu J."/>
        </authorList>
    </citation>
    <scope>NUCLEOTIDE SEQUENCE [LARGE SCALE GENOMIC DNA]</scope>
    <source>
        <tissue evidence="10">Pupae without intestine</tissue>
    </source>
</reference>
<evidence type="ECO:0000313" key="10">
    <source>
        <dbReference type="EMBL" id="PBC32219.1"/>
    </source>
</evidence>
<evidence type="ECO:0000256" key="2">
    <source>
        <dbReference type="ARBA" id="ARBA00008081"/>
    </source>
</evidence>
<keyword evidence="5" id="KW-0010">Activator</keyword>
<dbReference type="InterPro" id="IPR046370">
    <property type="entry name" value="MAML_N_sf"/>
</dbReference>
<keyword evidence="6" id="KW-0804">Transcription</keyword>
<sequence length="733" mass="79119">MEAGGLLPRQPPQGPPGTAPGPISVCVGQAPNTNTNNNNVNNLQNSVLAQSAGIHDLNAAGQLNITSQQLQLQQQMGQAPGMGEVLTPKRQAVVDRLRRRIESYRRRQTDCIPRFDQSFNGLCEQNIQDTLVLKQRFLESKAKRQAKKTDKKQSEPVGLSSVHVQQKFVKRTAEELEPAGGGSGDGGFGEPPVKLQCTQAQHQHQQGPGFSDFMGDDTGDEIITSDAFKDLISEISDLHPEFMKDFDFEEKIPVEALAASNAAGAAGGRHVRRISDAVRRRACGHEETAAEQRREAGSQGSFTSSTPPRPPSGPGTSTLQINQAQQLHINNPGHQIQVSAGQHMQLTGDLKPGVSVAAQQGMYFSQQQTQNQSAGQTDTYCSQVQPNQVDQHQHAKILQQQQLMRAQQVMQQQQHMAGGMGGVRPPPPEYKAAQAQMMHAGIGMAQQARFPNTGPMRRVTQQPMPPSGPMMRPQMAQQQQQALHAAGGNMYMGGGSMAAIGGMHQMHQRLGYPRTNNQRPPNVSVGPPDGLGNSIAGRGAQQEWRHVLMQQQGFQAQMRSQFNQQGHQGGFGMGGTGGMQMNAAQMQHQQLIRSQSGGIAGSGMGNSTQMQQLLSQQHQQQTLAMQQSNNQMSLQMQMSQSSSVNSVSSTGTGSPLHPHQQYGAGSPGVRSLPQQQQQHAQPPVTTTTDPSVTAADFSLEFLENLPTGDTSNFSAQELLNSLDSTGGFNLDIL</sequence>
<dbReference type="SMART" id="SM01275">
    <property type="entry name" value="MamL-1"/>
    <property type="match status" value="1"/>
</dbReference>
<evidence type="ECO:0000256" key="5">
    <source>
        <dbReference type="ARBA" id="ARBA00023159"/>
    </source>
</evidence>
<dbReference type="AlphaFoldDB" id="A0A2A3EM28"/>
<feature type="region of interest" description="Disordered" evidence="8">
    <location>
        <begin position="282"/>
        <end position="318"/>
    </location>
</feature>
<comment type="subcellular location">
    <subcellularLocation>
        <location evidence="1">Nucleus speckle</location>
    </subcellularLocation>
</comment>
<dbReference type="STRING" id="94128.A0A2A3EM28"/>
<dbReference type="PANTHER" id="PTHR15692">
    <property type="entry name" value="MASTERMIND-LIKE"/>
    <property type="match status" value="1"/>
</dbReference>
<feature type="region of interest" description="Disordered" evidence="8">
    <location>
        <begin position="596"/>
        <end position="691"/>
    </location>
</feature>
<dbReference type="Pfam" id="PF09596">
    <property type="entry name" value="MamL-1"/>
    <property type="match status" value="1"/>
</dbReference>
<evidence type="ECO:0000256" key="3">
    <source>
        <dbReference type="ARBA" id="ARBA00022976"/>
    </source>
</evidence>
<feature type="compositionally biased region" description="Low complexity" evidence="8">
    <location>
        <begin position="607"/>
        <end position="649"/>
    </location>
</feature>
<name>A0A2A3EM28_APICC</name>
<keyword evidence="11" id="KW-1185">Reference proteome</keyword>
<evidence type="ECO:0000256" key="6">
    <source>
        <dbReference type="ARBA" id="ARBA00023163"/>
    </source>
</evidence>
<evidence type="ECO:0000256" key="7">
    <source>
        <dbReference type="ARBA" id="ARBA00023242"/>
    </source>
</evidence>
<proteinExistence type="inferred from homology"/>
<dbReference type="Proteomes" id="UP000242457">
    <property type="component" value="Unassembled WGS sequence"/>
</dbReference>
<dbReference type="EMBL" id="KZ288219">
    <property type="protein sequence ID" value="PBC32219.1"/>
    <property type="molecule type" value="Genomic_DNA"/>
</dbReference>
<keyword evidence="4" id="KW-0805">Transcription regulation</keyword>
<evidence type="ECO:0000313" key="11">
    <source>
        <dbReference type="Proteomes" id="UP000242457"/>
    </source>
</evidence>
<gene>
    <name evidence="10" type="ORF">APICC_09787</name>
</gene>
<dbReference type="GO" id="GO:0016607">
    <property type="term" value="C:nuclear speck"/>
    <property type="evidence" value="ECO:0007669"/>
    <property type="project" value="UniProtKB-SubCell"/>
</dbReference>
<feature type="compositionally biased region" description="Pro residues" evidence="8">
    <location>
        <begin position="9"/>
        <end position="19"/>
    </location>
</feature>
<accession>A0A2A3EM28</accession>
<dbReference type="GO" id="GO:0007221">
    <property type="term" value="P:positive regulation of transcription of Notch receptor target"/>
    <property type="evidence" value="ECO:0007669"/>
    <property type="project" value="InterPro"/>
</dbReference>
<dbReference type="OrthoDB" id="5982619at2759"/>